<evidence type="ECO:0000313" key="2">
    <source>
        <dbReference type="EMBL" id="CCF85246.1"/>
    </source>
</evidence>
<accession>I4EKN4</accession>
<keyword evidence="1" id="KW-0812">Transmembrane</keyword>
<proteinExistence type="predicted"/>
<dbReference type="Proteomes" id="UP000004221">
    <property type="component" value="Unassembled WGS sequence"/>
</dbReference>
<evidence type="ECO:0000256" key="1">
    <source>
        <dbReference type="SAM" id="Phobius"/>
    </source>
</evidence>
<keyword evidence="1" id="KW-1133">Transmembrane helix</keyword>
<dbReference type="AlphaFoldDB" id="I4EKN4"/>
<protein>
    <submittedName>
        <fullName evidence="2">Uncharacterized protein</fullName>
    </submittedName>
</protein>
<sequence length="61" mass="6294">MSPFPGGVGLREGAMAAIAGMINLTITGIVAAAVLHRAVMVAALPVVLGLIRVAKWRAAWR</sequence>
<feature type="transmembrane region" description="Helical" evidence="1">
    <location>
        <begin position="20"/>
        <end position="51"/>
    </location>
</feature>
<keyword evidence="3" id="KW-1185">Reference proteome</keyword>
<evidence type="ECO:0000313" key="3">
    <source>
        <dbReference type="Proteomes" id="UP000004221"/>
    </source>
</evidence>
<dbReference type="EMBL" id="CAGS01000413">
    <property type="protein sequence ID" value="CCF85246.1"/>
    <property type="molecule type" value="Genomic_DNA"/>
</dbReference>
<organism evidence="2 3">
    <name type="scientific">Nitrolancea hollandica Lb</name>
    <dbReference type="NCBI Taxonomy" id="1129897"/>
    <lineage>
        <taxon>Bacteria</taxon>
        <taxon>Pseudomonadati</taxon>
        <taxon>Thermomicrobiota</taxon>
        <taxon>Thermomicrobia</taxon>
        <taxon>Sphaerobacterales</taxon>
        <taxon>Sphaerobacterineae</taxon>
        <taxon>Sphaerobacteraceae</taxon>
        <taxon>Nitrolancea</taxon>
    </lineage>
</organism>
<name>I4EKN4_9BACT</name>
<comment type="caution">
    <text evidence="2">The sequence shown here is derived from an EMBL/GenBank/DDBJ whole genome shotgun (WGS) entry which is preliminary data.</text>
</comment>
<keyword evidence="1" id="KW-0472">Membrane</keyword>
<reference evidence="2 3" key="1">
    <citation type="journal article" date="2012" name="ISME J.">
        <title>Nitrification expanded: discovery, physiology and genomics of a nitrite-oxidizing bacterium from the phylum Chloroflexi.</title>
        <authorList>
            <person name="Sorokin D.Y."/>
            <person name="Lucker S."/>
            <person name="Vejmelkova D."/>
            <person name="Kostrikina N.A."/>
            <person name="Kleerebezem R."/>
            <person name="Rijpstra W.I."/>
            <person name="Damste J.S."/>
            <person name="Le Paslier D."/>
            <person name="Muyzer G."/>
            <person name="Wagner M."/>
            <person name="van Loosdrecht M.C."/>
            <person name="Daims H."/>
        </authorList>
    </citation>
    <scope>NUCLEOTIDE SEQUENCE [LARGE SCALE GENOMIC DNA]</scope>
    <source>
        <strain evidence="3">none</strain>
    </source>
</reference>
<gene>
    <name evidence="2" type="ORF">NITHO_4700010</name>
</gene>